<dbReference type="InterPro" id="IPR000509">
    <property type="entry name" value="Ribosomal_eL36"/>
</dbReference>
<comment type="caution">
    <text evidence="5">The sequence shown here is derived from an EMBL/GenBank/DDBJ whole genome shotgun (WGS) entry which is preliminary data.</text>
</comment>
<evidence type="ECO:0000256" key="4">
    <source>
        <dbReference type="SAM" id="MobiDB-lite"/>
    </source>
</evidence>
<dbReference type="InterPro" id="IPR038097">
    <property type="entry name" value="Ribosomal_eL36_sf"/>
</dbReference>
<dbReference type="Gene3D" id="1.10.10.1760">
    <property type="entry name" value="60S ribosomal protein L36"/>
    <property type="match status" value="1"/>
</dbReference>
<dbReference type="GO" id="GO:0005840">
    <property type="term" value="C:ribosome"/>
    <property type="evidence" value="ECO:0007669"/>
    <property type="project" value="UniProtKB-KW"/>
</dbReference>
<evidence type="ECO:0000313" key="5">
    <source>
        <dbReference type="EMBL" id="GKT34703.1"/>
    </source>
</evidence>
<protein>
    <submittedName>
        <fullName evidence="5">Ribosomal protein L36e like protein</fullName>
    </submittedName>
</protein>
<evidence type="ECO:0000256" key="3">
    <source>
        <dbReference type="ARBA" id="ARBA00023274"/>
    </source>
</evidence>
<comment type="similarity">
    <text evidence="1">Belongs to the eukaryotic ribosomal protein eL36 family.</text>
</comment>
<dbReference type="EMBL" id="BQXS01010853">
    <property type="protein sequence ID" value="GKT34703.1"/>
    <property type="molecule type" value="Genomic_DNA"/>
</dbReference>
<reference evidence="5" key="1">
    <citation type="submission" date="2022-03" db="EMBL/GenBank/DDBJ databases">
        <title>Draft genome sequence of Aduncisulcus paluster, a free-living microaerophilic Fornicata.</title>
        <authorList>
            <person name="Yuyama I."/>
            <person name="Kume K."/>
            <person name="Tamura T."/>
            <person name="Inagaki Y."/>
            <person name="Hashimoto T."/>
        </authorList>
    </citation>
    <scope>NUCLEOTIDE SEQUENCE</scope>
    <source>
        <strain evidence="5">NY0171</strain>
    </source>
</reference>
<sequence length="81" mass="9538">MTVEKSHRKQRSKATARRNKMVKSVCREVAGMCNYERRIAEMIKLGKDRRALRFAKKRLGNHKRAQLKRDEVAELIKAGYH</sequence>
<feature type="region of interest" description="Disordered" evidence="4">
    <location>
        <begin position="1"/>
        <end position="21"/>
    </location>
</feature>
<dbReference type="Proteomes" id="UP001057375">
    <property type="component" value="Unassembled WGS sequence"/>
</dbReference>
<gene>
    <name evidence="5" type="ORF">ADUPG1_008008</name>
</gene>
<proteinExistence type="inferred from homology"/>
<dbReference type="PANTHER" id="PTHR10114">
    <property type="entry name" value="60S RIBOSOMAL PROTEIN L36"/>
    <property type="match status" value="1"/>
</dbReference>
<evidence type="ECO:0000256" key="2">
    <source>
        <dbReference type="ARBA" id="ARBA00022980"/>
    </source>
</evidence>
<keyword evidence="6" id="KW-1185">Reference proteome</keyword>
<keyword evidence="3" id="KW-0687">Ribonucleoprotein</keyword>
<keyword evidence="2 5" id="KW-0689">Ribosomal protein</keyword>
<name>A0ABQ5KQD4_9EUKA</name>
<dbReference type="Pfam" id="PF01158">
    <property type="entry name" value="Ribosomal_L36e"/>
    <property type="match status" value="1"/>
</dbReference>
<accession>A0ABQ5KQD4</accession>
<evidence type="ECO:0000256" key="1">
    <source>
        <dbReference type="ARBA" id="ARBA00006509"/>
    </source>
</evidence>
<evidence type="ECO:0000313" key="6">
    <source>
        <dbReference type="Proteomes" id="UP001057375"/>
    </source>
</evidence>
<organism evidence="5 6">
    <name type="scientific">Aduncisulcus paluster</name>
    <dbReference type="NCBI Taxonomy" id="2918883"/>
    <lineage>
        <taxon>Eukaryota</taxon>
        <taxon>Metamonada</taxon>
        <taxon>Carpediemonas-like organisms</taxon>
        <taxon>Aduncisulcus</taxon>
    </lineage>
</organism>